<evidence type="ECO:0000313" key="3">
    <source>
        <dbReference type="Proteomes" id="UP000789405"/>
    </source>
</evidence>
<dbReference type="AlphaFoldDB" id="A0A9N9JH45"/>
<dbReference type="Proteomes" id="UP000789405">
    <property type="component" value="Unassembled WGS sequence"/>
</dbReference>
<dbReference type="EMBL" id="CAJVPY010021740">
    <property type="protein sequence ID" value="CAG8780621.1"/>
    <property type="molecule type" value="Genomic_DNA"/>
</dbReference>
<sequence length="235" mass="27058">MKEITQQRLNLDTKSQGLRFKIETPNSLKKKLKYNLTIKSAIQIVSQDKTFKHESPDTFRVRNQLKHNKPKPTRKLKHSKSLPSESKFESRPKELPRSSSLPNNTSFPEAYYLDAVSNVSFSSLNTTQNIICSYPFTEEPETYSAQEFRQNNELYDDIDTVDSCCPSNSKVNISLYENTSDTSDMPVCCHNYSWHSDNSWLSDDNWLSRSLSKEQALTNTEHSSNNFEKSSACNF</sequence>
<feature type="compositionally biased region" description="Basic residues" evidence="1">
    <location>
        <begin position="64"/>
        <end position="80"/>
    </location>
</feature>
<name>A0A9N9JH45_9GLOM</name>
<feature type="non-terminal residue" evidence="2">
    <location>
        <position position="1"/>
    </location>
</feature>
<keyword evidence="3" id="KW-1185">Reference proteome</keyword>
<proteinExistence type="predicted"/>
<feature type="compositionally biased region" description="Basic and acidic residues" evidence="1">
    <location>
        <begin position="86"/>
        <end position="96"/>
    </location>
</feature>
<evidence type="ECO:0000256" key="1">
    <source>
        <dbReference type="SAM" id="MobiDB-lite"/>
    </source>
</evidence>
<accession>A0A9N9JH45</accession>
<feature type="region of interest" description="Disordered" evidence="1">
    <location>
        <begin position="64"/>
        <end position="102"/>
    </location>
</feature>
<comment type="caution">
    <text evidence="2">The sequence shown here is derived from an EMBL/GenBank/DDBJ whole genome shotgun (WGS) entry which is preliminary data.</text>
</comment>
<dbReference type="OrthoDB" id="10416747at2759"/>
<organism evidence="2 3">
    <name type="scientific">Dentiscutata erythropus</name>
    <dbReference type="NCBI Taxonomy" id="1348616"/>
    <lineage>
        <taxon>Eukaryota</taxon>
        <taxon>Fungi</taxon>
        <taxon>Fungi incertae sedis</taxon>
        <taxon>Mucoromycota</taxon>
        <taxon>Glomeromycotina</taxon>
        <taxon>Glomeromycetes</taxon>
        <taxon>Diversisporales</taxon>
        <taxon>Gigasporaceae</taxon>
        <taxon>Dentiscutata</taxon>
    </lineage>
</organism>
<gene>
    <name evidence="2" type="ORF">DERYTH_LOCUS19604</name>
</gene>
<reference evidence="2" key="1">
    <citation type="submission" date="2021-06" db="EMBL/GenBank/DDBJ databases">
        <authorList>
            <person name="Kallberg Y."/>
            <person name="Tangrot J."/>
            <person name="Rosling A."/>
        </authorList>
    </citation>
    <scope>NUCLEOTIDE SEQUENCE</scope>
    <source>
        <strain evidence="2">MA453B</strain>
    </source>
</reference>
<evidence type="ECO:0000313" key="2">
    <source>
        <dbReference type="EMBL" id="CAG8780621.1"/>
    </source>
</evidence>
<protein>
    <submittedName>
        <fullName evidence="2">11349_t:CDS:1</fullName>
    </submittedName>
</protein>